<name>A0AAF0J4Z6_9BASI</name>
<dbReference type="Proteomes" id="UP001219933">
    <property type="component" value="Chromosome 1"/>
</dbReference>
<proteinExistence type="predicted"/>
<feature type="region of interest" description="Disordered" evidence="1">
    <location>
        <begin position="190"/>
        <end position="283"/>
    </location>
</feature>
<feature type="compositionally biased region" description="Basic and acidic residues" evidence="1">
    <location>
        <begin position="98"/>
        <end position="109"/>
    </location>
</feature>
<feature type="compositionally biased region" description="Low complexity" evidence="1">
    <location>
        <begin position="325"/>
        <end position="335"/>
    </location>
</feature>
<feature type="compositionally biased region" description="Pro residues" evidence="1">
    <location>
        <begin position="397"/>
        <end position="407"/>
    </location>
</feature>
<feature type="region of interest" description="Disordered" evidence="1">
    <location>
        <begin position="97"/>
        <end position="130"/>
    </location>
</feature>
<evidence type="ECO:0000313" key="2">
    <source>
        <dbReference type="EMBL" id="WFD33972.1"/>
    </source>
</evidence>
<gene>
    <name evidence="2" type="ORF">MCUN1_000800</name>
</gene>
<feature type="compositionally biased region" description="Basic and acidic residues" evidence="1">
    <location>
        <begin position="207"/>
        <end position="225"/>
    </location>
</feature>
<feature type="region of interest" description="Disordered" evidence="1">
    <location>
        <begin position="317"/>
        <end position="502"/>
    </location>
</feature>
<feature type="compositionally biased region" description="Basic and acidic residues" evidence="1">
    <location>
        <begin position="359"/>
        <end position="369"/>
    </location>
</feature>
<reference evidence="2" key="1">
    <citation type="submission" date="2023-03" db="EMBL/GenBank/DDBJ databases">
        <title>Mating type loci evolution in Malassezia.</title>
        <authorList>
            <person name="Coelho M.A."/>
        </authorList>
    </citation>
    <scope>NUCLEOTIDE SEQUENCE</scope>
    <source>
        <strain evidence="2">CBS 11721</strain>
    </source>
</reference>
<keyword evidence="3" id="KW-1185">Reference proteome</keyword>
<feature type="compositionally biased region" description="Polar residues" evidence="1">
    <location>
        <begin position="266"/>
        <end position="281"/>
    </location>
</feature>
<accession>A0AAF0J4Z6</accession>
<organism evidence="2 3">
    <name type="scientific">Malassezia cuniculi</name>
    <dbReference type="NCBI Taxonomy" id="948313"/>
    <lineage>
        <taxon>Eukaryota</taxon>
        <taxon>Fungi</taxon>
        <taxon>Dikarya</taxon>
        <taxon>Basidiomycota</taxon>
        <taxon>Ustilaginomycotina</taxon>
        <taxon>Malasseziomycetes</taxon>
        <taxon>Malasseziales</taxon>
        <taxon>Malasseziaceae</taxon>
        <taxon>Malassezia</taxon>
    </lineage>
</organism>
<feature type="compositionally biased region" description="Polar residues" evidence="1">
    <location>
        <begin position="461"/>
        <end position="486"/>
    </location>
</feature>
<evidence type="ECO:0000313" key="3">
    <source>
        <dbReference type="Proteomes" id="UP001219933"/>
    </source>
</evidence>
<dbReference type="AlphaFoldDB" id="A0AAF0J4Z6"/>
<dbReference type="EMBL" id="CP119877">
    <property type="protein sequence ID" value="WFD33972.1"/>
    <property type="molecule type" value="Genomic_DNA"/>
</dbReference>
<feature type="compositionally biased region" description="Low complexity" evidence="1">
    <location>
        <begin position="381"/>
        <end position="396"/>
    </location>
</feature>
<sequence length="637" mass="68056">MSAPARAPEAMGKNTQHRPATVTEGYSAVSFVPTDMPQTAVCVFEDMIVIDTIMPPTRYLPPTLSMTKLAAQMQTDLLAEIARLGLGEGSQVGSIAHPRSEAAEAEPPRGVRGTGKQISAKLRPKDKRRAELGIRSLRGEPYLSYFPPPKEAEPTVVNGVKTTCPCVCCRSGCSGADPSTGRLKVIESALAPEPKATKPEPQVKATEVVKTDEPTVPLDKSKADKAAVPVDPPKVDKQAERVTTSASDDSAERAESSENAAAASAPPQTVTKPSNANTRTTAVPAKTTDDFAYMSLSDYEAAIPKRPAKLEKGVTRITVHRPRKSVSQLKSQKSVPDLRQVKADPMAPPFRTLISNESRQLKPEHEPKPSRHGQSHSFSAPKSSTFTPSGPSTSSVPPVPPVPPIPMTLPLKKSPSAPQGPPTTAVLPIRITRPVETTEAPVKQLSQAVPVPSVHMRSRSHGNLSSSPPDSFVMQNRPVTHSTVTMRYTPKTPPRRITPPRRADFDGFIPHSLSGMSQTSLKTLPTPGLSVSSLASSLSSPGSRCEAMYGNSPPPFMHYDSRNEPRVNVPNKFASHTSTRLWNAARADAPPPLPEDAAVTVAQHKADGTGLQPALRPVGSRIRIISGNSPLLRSPAL</sequence>
<evidence type="ECO:0000256" key="1">
    <source>
        <dbReference type="SAM" id="MobiDB-lite"/>
    </source>
</evidence>
<protein>
    <submittedName>
        <fullName evidence="2">Uncharacterized protein</fullName>
    </submittedName>
</protein>